<proteinExistence type="predicted"/>
<evidence type="ECO:0000313" key="6">
    <source>
        <dbReference type="Proteomes" id="UP001454036"/>
    </source>
</evidence>
<dbReference type="Pfam" id="PF14159">
    <property type="entry name" value="CAAD"/>
    <property type="match status" value="1"/>
</dbReference>
<comment type="subcellular location">
    <subcellularLocation>
        <location evidence="1">Membrane</location>
        <topology evidence="1">Multi-pass membrane protein</topology>
    </subcellularLocation>
</comment>
<organism evidence="5 6">
    <name type="scientific">Lithospermum erythrorhizon</name>
    <name type="common">Purple gromwell</name>
    <name type="synonym">Lithospermum officinale var. erythrorhizon</name>
    <dbReference type="NCBI Taxonomy" id="34254"/>
    <lineage>
        <taxon>Eukaryota</taxon>
        <taxon>Viridiplantae</taxon>
        <taxon>Streptophyta</taxon>
        <taxon>Embryophyta</taxon>
        <taxon>Tracheophyta</taxon>
        <taxon>Spermatophyta</taxon>
        <taxon>Magnoliopsida</taxon>
        <taxon>eudicotyledons</taxon>
        <taxon>Gunneridae</taxon>
        <taxon>Pentapetalae</taxon>
        <taxon>asterids</taxon>
        <taxon>lamiids</taxon>
        <taxon>Boraginales</taxon>
        <taxon>Boraginaceae</taxon>
        <taxon>Boraginoideae</taxon>
        <taxon>Lithospermeae</taxon>
        <taxon>Lithospermum</taxon>
    </lineage>
</organism>
<dbReference type="EMBL" id="BAABME010004085">
    <property type="protein sequence ID" value="GAA0161124.1"/>
    <property type="molecule type" value="Genomic_DNA"/>
</dbReference>
<evidence type="ECO:0000259" key="4">
    <source>
        <dbReference type="Pfam" id="PF14159"/>
    </source>
</evidence>
<dbReference type="PANTHER" id="PTHR33222">
    <property type="match status" value="1"/>
</dbReference>
<gene>
    <name evidence="5" type="ORF">LIER_17516</name>
</gene>
<feature type="transmembrane region" description="Helical" evidence="3">
    <location>
        <begin position="151"/>
        <end position="169"/>
    </location>
</feature>
<keyword evidence="3" id="KW-1133">Transmembrane helix</keyword>
<evidence type="ECO:0000313" key="5">
    <source>
        <dbReference type="EMBL" id="GAA0161124.1"/>
    </source>
</evidence>
<keyword evidence="3" id="KW-0812">Transmembrane</keyword>
<evidence type="ECO:0000256" key="1">
    <source>
        <dbReference type="ARBA" id="ARBA00004141"/>
    </source>
</evidence>
<feature type="region of interest" description="Disordered" evidence="2">
    <location>
        <begin position="1"/>
        <end position="45"/>
    </location>
</feature>
<protein>
    <recommendedName>
        <fullName evidence="4">Cyanobacterial aminoacyl-tRNA synthetase CAAD domain-containing protein</fullName>
    </recommendedName>
</protein>
<comment type="caution">
    <text evidence="5">The sequence shown here is derived from an EMBL/GenBank/DDBJ whole genome shotgun (WGS) entry which is preliminary data.</text>
</comment>
<feature type="domain" description="Cyanobacterial aminoacyl-tRNA synthetase CAAD" evidence="4">
    <location>
        <begin position="111"/>
        <end position="194"/>
    </location>
</feature>
<evidence type="ECO:0000256" key="2">
    <source>
        <dbReference type="SAM" id="MobiDB-lite"/>
    </source>
</evidence>
<dbReference type="PANTHER" id="PTHR33222:SF9">
    <property type="entry name" value="PROTEIN CURVATURE THYLAKOID 1B, CHLOROPLASTIC"/>
    <property type="match status" value="1"/>
</dbReference>
<keyword evidence="3" id="KW-0472">Membrane</keyword>
<feature type="transmembrane region" description="Helical" evidence="3">
    <location>
        <begin position="123"/>
        <end position="145"/>
    </location>
</feature>
<dbReference type="AlphaFoldDB" id="A0AAV3QBI5"/>
<sequence>MASTSSTPLSLSSSSTSIIDGKLSRQSATATPSQRVNLPSLPPLPVQFQSRASRTTAFCRKIARNVVAMAAGEAPVATEVATVETISTGETPVATEVATAETTETTEIVKSIQEAWDKVEDKYAVSSLAVAGAVALVGSSGMISAIDRLPLVPGVLELVGIGYTGWFAYKNLIFKPDREALIRKIKDTYNGIIGSS</sequence>
<dbReference type="GO" id="GO:0009535">
    <property type="term" value="C:chloroplast thylakoid membrane"/>
    <property type="evidence" value="ECO:0007669"/>
    <property type="project" value="TreeGrafter"/>
</dbReference>
<reference evidence="5 6" key="1">
    <citation type="submission" date="2024-01" db="EMBL/GenBank/DDBJ databases">
        <title>The complete chloroplast genome sequence of Lithospermum erythrorhizon: insights into the phylogenetic relationship among Boraginaceae species and the maternal lineages of purple gromwells.</title>
        <authorList>
            <person name="Okada T."/>
            <person name="Watanabe K."/>
        </authorList>
    </citation>
    <scope>NUCLEOTIDE SEQUENCE [LARGE SCALE GENOMIC DNA]</scope>
</reference>
<feature type="compositionally biased region" description="Low complexity" evidence="2">
    <location>
        <begin position="1"/>
        <end position="17"/>
    </location>
</feature>
<name>A0AAV3QBI5_LITER</name>
<accession>A0AAV3QBI5</accession>
<evidence type="ECO:0000256" key="3">
    <source>
        <dbReference type="SAM" id="Phobius"/>
    </source>
</evidence>
<keyword evidence="6" id="KW-1185">Reference proteome</keyword>
<dbReference type="Proteomes" id="UP001454036">
    <property type="component" value="Unassembled WGS sequence"/>
</dbReference>
<feature type="compositionally biased region" description="Polar residues" evidence="2">
    <location>
        <begin position="24"/>
        <end position="37"/>
    </location>
</feature>
<dbReference type="InterPro" id="IPR033344">
    <property type="entry name" value="CURT1"/>
</dbReference>
<dbReference type="InterPro" id="IPR025564">
    <property type="entry name" value="CAAD_dom"/>
</dbReference>